<feature type="domain" description="Pyrroline-5-carboxylate reductase catalytic N-terminal" evidence="9">
    <location>
        <begin position="3"/>
        <end position="91"/>
    </location>
</feature>
<dbReference type="EC" id="1.5.1.2" evidence="6 7"/>
<evidence type="ECO:0000313" key="12">
    <source>
        <dbReference type="Proteomes" id="UP000478636"/>
    </source>
</evidence>
<dbReference type="HAMAP" id="MF_01925">
    <property type="entry name" value="P5C_reductase"/>
    <property type="match status" value="1"/>
</dbReference>
<dbReference type="GO" id="GO:0004735">
    <property type="term" value="F:pyrroline-5-carboxylate reductase activity"/>
    <property type="evidence" value="ECO:0007669"/>
    <property type="project" value="UniProtKB-UniRule"/>
</dbReference>
<comment type="caution">
    <text evidence="11">The sequence shown here is derived from an EMBL/GenBank/DDBJ whole genome shotgun (WGS) entry which is preliminary data.</text>
</comment>
<evidence type="ECO:0000259" key="9">
    <source>
        <dbReference type="Pfam" id="PF03807"/>
    </source>
</evidence>
<dbReference type="SUPFAM" id="SSF48179">
    <property type="entry name" value="6-phosphogluconate dehydrogenase C-terminal domain-like"/>
    <property type="match status" value="1"/>
</dbReference>
<evidence type="ECO:0000256" key="5">
    <source>
        <dbReference type="ARBA" id="ARBA00058118"/>
    </source>
</evidence>
<dbReference type="Pfam" id="PF03807">
    <property type="entry name" value="F420_oxidored"/>
    <property type="match status" value="1"/>
</dbReference>
<evidence type="ECO:0000256" key="1">
    <source>
        <dbReference type="ARBA" id="ARBA00005525"/>
    </source>
</evidence>
<organism evidence="11 12">
    <name type="scientific">Leuconostoc lactis</name>
    <dbReference type="NCBI Taxonomy" id="1246"/>
    <lineage>
        <taxon>Bacteria</taxon>
        <taxon>Bacillati</taxon>
        <taxon>Bacillota</taxon>
        <taxon>Bacilli</taxon>
        <taxon>Lactobacillales</taxon>
        <taxon>Lactobacillaceae</taxon>
        <taxon>Leuconostoc</taxon>
    </lineage>
</organism>
<dbReference type="PIRSF" id="PIRSF000193">
    <property type="entry name" value="Pyrrol-5-carb_rd"/>
    <property type="match status" value="1"/>
</dbReference>
<dbReference type="InterPro" id="IPR000304">
    <property type="entry name" value="Pyrroline-COOH_reductase"/>
</dbReference>
<evidence type="ECO:0000256" key="7">
    <source>
        <dbReference type="NCBIfam" id="TIGR00112"/>
    </source>
</evidence>
<proteinExistence type="inferred from homology"/>
<dbReference type="PANTHER" id="PTHR11645">
    <property type="entry name" value="PYRROLINE-5-CARBOXYLATE REDUCTASE"/>
    <property type="match status" value="1"/>
</dbReference>
<dbReference type="PANTHER" id="PTHR11645:SF0">
    <property type="entry name" value="PYRROLINE-5-CARBOXYLATE REDUCTASE 3"/>
    <property type="match status" value="1"/>
</dbReference>
<reference evidence="11 12" key="1">
    <citation type="submission" date="2019-12" db="EMBL/GenBank/DDBJ databases">
        <title>Complete genome sequence of Leuconostoc lactis strain AVN1 provides insights into metabolic potential.</title>
        <authorList>
            <person name="Besrour N."/>
            <person name="Najjari A."/>
            <person name="Fhoula I."/>
            <person name="Jaballah S."/>
            <person name="Klibi N."/>
            <person name="Ouzari H.I."/>
        </authorList>
    </citation>
    <scope>NUCLEOTIDE SEQUENCE [LARGE SCALE GENOMIC DNA]</scope>
    <source>
        <strain evidence="11 12">AVN1</strain>
    </source>
</reference>
<dbReference type="Proteomes" id="UP000478636">
    <property type="component" value="Unassembled WGS sequence"/>
</dbReference>
<gene>
    <name evidence="6 11" type="primary">proC</name>
    <name evidence="11" type="ORF">GQS40_10885</name>
</gene>
<comment type="catalytic activity">
    <reaction evidence="6">
        <text>L-proline + NAD(+) = (S)-1-pyrroline-5-carboxylate + NADH + 2 H(+)</text>
        <dbReference type="Rhea" id="RHEA:14105"/>
        <dbReference type="ChEBI" id="CHEBI:15378"/>
        <dbReference type="ChEBI" id="CHEBI:17388"/>
        <dbReference type="ChEBI" id="CHEBI:57540"/>
        <dbReference type="ChEBI" id="CHEBI:57945"/>
        <dbReference type="ChEBI" id="CHEBI:60039"/>
        <dbReference type="EC" id="1.5.1.2"/>
    </reaction>
</comment>
<comment type="function">
    <text evidence="5 6">Catalyzes the reduction of 1-pyrroline-5-carboxylate (PCA) to L-proline.</text>
</comment>
<dbReference type="RefSeq" id="WP_252968557.1">
    <property type="nucleotide sequence ID" value="NZ_DAITWI010000003.1"/>
</dbReference>
<protein>
    <recommendedName>
        <fullName evidence="6 7">Pyrroline-5-carboxylate reductase</fullName>
        <shortName evidence="6">P5C reductase</shortName>
        <shortName evidence="6">P5CR</shortName>
        <ecNumber evidence="6 7">1.5.1.2</ecNumber>
    </recommendedName>
    <alternativeName>
        <fullName evidence="6">PCA reductase</fullName>
    </alternativeName>
</protein>
<dbReference type="FunFam" id="1.10.3730.10:FF:000001">
    <property type="entry name" value="Pyrroline-5-carboxylate reductase"/>
    <property type="match status" value="1"/>
</dbReference>
<sequence>MAKYGFIGTGNMAQAMIKGLLARQVAPADIAVSSPHTAAKLAQEWGVQALPAQQLIQASDVVVLAFLPNQLAAVVNTLDFGDKLVVSVLAGITVDQLVAATGTTQVVRTLPNINVAINQGITAYAKASLTAANATAFQAFSDQLGQAVAVPEAEFAAFSAVAGSGPAYVFKFIDALAKAGVENGLSAELATAIATQTVAGSAQLLAVSGQSAQAMQDTVASPGGSTRAGLDDLAQQQFDAVVAHAIKATVDHKHA</sequence>
<keyword evidence="4 6" id="KW-0560">Oxidoreductase</keyword>
<dbReference type="InterPro" id="IPR036291">
    <property type="entry name" value="NAD(P)-bd_dom_sf"/>
</dbReference>
<feature type="binding site" evidence="8">
    <location>
        <begin position="7"/>
        <end position="12"/>
    </location>
    <ligand>
        <name>NADP(+)</name>
        <dbReference type="ChEBI" id="CHEBI:58349"/>
    </ligand>
</feature>
<evidence type="ECO:0000256" key="8">
    <source>
        <dbReference type="PIRSR" id="PIRSR000193-1"/>
    </source>
</evidence>
<keyword evidence="2 6" id="KW-0641">Proline biosynthesis</keyword>
<keyword evidence="6" id="KW-0028">Amino-acid biosynthesis</keyword>
<dbReference type="GO" id="GO:0055129">
    <property type="term" value="P:L-proline biosynthetic process"/>
    <property type="evidence" value="ECO:0007669"/>
    <property type="project" value="UniProtKB-UniRule"/>
</dbReference>
<dbReference type="AlphaFoldDB" id="A0A6L7A8D9"/>
<comment type="subcellular location">
    <subcellularLocation>
        <location evidence="6">Cytoplasm</location>
    </subcellularLocation>
</comment>
<evidence type="ECO:0000256" key="2">
    <source>
        <dbReference type="ARBA" id="ARBA00022650"/>
    </source>
</evidence>
<evidence type="ECO:0000259" key="10">
    <source>
        <dbReference type="Pfam" id="PF14748"/>
    </source>
</evidence>
<feature type="domain" description="Pyrroline-5-carboxylate reductase dimerisation" evidence="10">
    <location>
        <begin position="152"/>
        <end position="252"/>
    </location>
</feature>
<feature type="binding site" evidence="8">
    <location>
        <begin position="65"/>
        <end position="68"/>
    </location>
    <ligand>
        <name>NADP(+)</name>
        <dbReference type="ChEBI" id="CHEBI:58349"/>
    </ligand>
</feature>
<evidence type="ECO:0000256" key="6">
    <source>
        <dbReference type="HAMAP-Rule" id="MF_01925"/>
    </source>
</evidence>
<dbReference type="InterPro" id="IPR029036">
    <property type="entry name" value="P5CR_dimer"/>
</dbReference>
<evidence type="ECO:0000313" key="11">
    <source>
        <dbReference type="EMBL" id="MWN21645.1"/>
    </source>
</evidence>
<feature type="binding site" evidence="8">
    <location>
        <position position="34"/>
    </location>
    <ligand>
        <name>NADP(+)</name>
        <dbReference type="ChEBI" id="CHEBI:58349"/>
    </ligand>
</feature>
<comment type="pathway">
    <text evidence="6">Amino-acid biosynthesis; L-proline biosynthesis; L-proline from L-glutamate 5-semialdehyde: step 1/1.</text>
</comment>
<dbReference type="NCBIfam" id="TIGR00112">
    <property type="entry name" value="proC"/>
    <property type="match status" value="1"/>
</dbReference>
<comment type="similarity">
    <text evidence="1 6">Belongs to the pyrroline-5-carboxylate reductase family.</text>
</comment>
<name>A0A6L7A8D9_LEULA</name>
<dbReference type="InterPro" id="IPR028939">
    <property type="entry name" value="P5C_Rdtase_cat_N"/>
</dbReference>
<keyword evidence="3 6" id="KW-0521">NADP</keyword>
<dbReference type="SUPFAM" id="SSF51735">
    <property type="entry name" value="NAD(P)-binding Rossmann-fold domains"/>
    <property type="match status" value="1"/>
</dbReference>
<dbReference type="GO" id="GO:0005737">
    <property type="term" value="C:cytoplasm"/>
    <property type="evidence" value="ECO:0007669"/>
    <property type="project" value="UniProtKB-SubCell"/>
</dbReference>
<keyword evidence="6" id="KW-0963">Cytoplasm</keyword>
<dbReference type="InterPro" id="IPR008927">
    <property type="entry name" value="6-PGluconate_DH-like_C_sf"/>
</dbReference>
<dbReference type="Gene3D" id="1.10.3730.10">
    <property type="entry name" value="ProC C-terminal domain-like"/>
    <property type="match status" value="1"/>
</dbReference>
<accession>A0A6L7A8D9</accession>
<dbReference type="EMBL" id="WSZI01000017">
    <property type="protein sequence ID" value="MWN21645.1"/>
    <property type="molecule type" value="Genomic_DNA"/>
</dbReference>
<dbReference type="Pfam" id="PF14748">
    <property type="entry name" value="P5CR_dimer"/>
    <property type="match status" value="1"/>
</dbReference>
<evidence type="ECO:0000256" key="4">
    <source>
        <dbReference type="ARBA" id="ARBA00023002"/>
    </source>
</evidence>
<evidence type="ECO:0000256" key="3">
    <source>
        <dbReference type="ARBA" id="ARBA00022857"/>
    </source>
</evidence>
<comment type="catalytic activity">
    <reaction evidence="6">
        <text>L-proline + NADP(+) = (S)-1-pyrroline-5-carboxylate + NADPH + 2 H(+)</text>
        <dbReference type="Rhea" id="RHEA:14109"/>
        <dbReference type="ChEBI" id="CHEBI:15378"/>
        <dbReference type="ChEBI" id="CHEBI:17388"/>
        <dbReference type="ChEBI" id="CHEBI:57783"/>
        <dbReference type="ChEBI" id="CHEBI:58349"/>
        <dbReference type="ChEBI" id="CHEBI:60039"/>
        <dbReference type="EC" id="1.5.1.2"/>
    </reaction>
</comment>
<dbReference type="UniPathway" id="UPA00098">
    <property type="reaction ID" value="UER00361"/>
</dbReference>
<dbReference type="Gene3D" id="3.40.50.720">
    <property type="entry name" value="NAD(P)-binding Rossmann-like Domain"/>
    <property type="match status" value="1"/>
</dbReference>